<proteinExistence type="predicted"/>
<dbReference type="AlphaFoldDB" id="A0A918G7R1"/>
<gene>
    <name evidence="1" type="ORF">GCM10010269_72350</name>
</gene>
<sequence length="99" mass="10461">MVRHGTSGLSLGLRSIMHPSRTAMVIGHSLGRAATAETMCAGLPFTAGVNLDGALFGEGVTRVMDRPLIVGRADRPDDPPWLSTRPRLGLASIRAADRV</sequence>
<reference evidence="1" key="2">
    <citation type="submission" date="2020-09" db="EMBL/GenBank/DDBJ databases">
        <authorList>
            <person name="Sun Q."/>
            <person name="Ohkuma M."/>
        </authorList>
    </citation>
    <scope>NUCLEOTIDE SEQUENCE</scope>
    <source>
        <strain evidence="1">JCM 4386</strain>
    </source>
</reference>
<name>A0A918G7R1_9ACTN</name>
<dbReference type="Gene3D" id="3.40.50.1820">
    <property type="entry name" value="alpha/beta hydrolase"/>
    <property type="match status" value="1"/>
</dbReference>
<accession>A0A918G7R1</accession>
<evidence type="ECO:0000313" key="2">
    <source>
        <dbReference type="Proteomes" id="UP000606194"/>
    </source>
</evidence>
<keyword evidence="2" id="KW-1185">Reference proteome</keyword>
<comment type="caution">
    <text evidence="1">The sequence shown here is derived from an EMBL/GenBank/DDBJ whole genome shotgun (WGS) entry which is preliminary data.</text>
</comment>
<evidence type="ECO:0000313" key="1">
    <source>
        <dbReference type="EMBL" id="GGS23062.1"/>
    </source>
</evidence>
<dbReference type="EMBL" id="BMTL01000042">
    <property type="protein sequence ID" value="GGS23062.1"/>
    <property type="molecule type" value="Genomic_DNA"/>
</dbReference>
<protein>
    <recommendedName>
        <fullName evidence="3">Alpha/beta hydrolase</fullName>
    </recommendedName>
</protein>
<reference evidence="1" key="1">
    <citation type="journal article" date="2014" name="Int. J. Syst. Evol. Microbiol.">
        <title>Complete genome sequence of Corynebacterium casei LMG S-19264T (=DSM 44701T), isolated from a smear-ripened cheese.</title>
        <authorList>
            <consortium name="US DOE Joint Genome Institute (JGI-PGF)"/>
            <person name="Walter F."/>
            <person name="Albersmeier A."/>
            <person name="Kalinowski J."/>
            <person name="Ruckert C."/>
        </authorList>
    </citation>
    <scope>NUCLEOTIDE SEQUENCE</scope>
    <source>
        <strain evidence="1">JCM 4386</strain>
    </source>
</reference>
<organism evidence="1 2">
    <name type="scientific">Streptomyces humidus</name>
    <dbReference type="NCBI Taxonomy" id="52259"/>
    <lineage>
        <taxon>Bacteria</taxon>
        <taxon>Bacillati</taxon>
        <taxon>Actinomycetota</taxon>
        <taxon>Actinomycetes</taxon>
        <taxon>Kitasatosporales</taxon>
        <taxon>Streptomycetaceae</taxon>
        <taxon>Streptomyces</taxon>
    </lineage>
</organism>
<evidence type="ECO:0008006" key="3">
    <source>
        <dbReference type="Google" id="ProtNLM"/>
    </source>
</evidence>
<dbReference type="InterPro" id="IPR029058">
    <property type="entry name" value="AB_hydrolase_fold"/>
</dbReference>
<dbReference type="Proteomes" id="UP000606194">
    <property type="component" value="Unassembled WGS sequence"/>
</dbReference>